<sequence>MNIFAICYYAPPKLTPQAIQIGRQLYHLDGKVTMLHGQDAEFPDAYDQYPDFFQRVDSLCVHNPGMFLKGRLLRLARRVVPTYGTTPDGLGRWRALAKRAALAHIAAKRPDVLVSFGMPMSDHLLGLDLKRATGLPWLVHFSDPWAGNPFHSGTPEVLRINAEMEKSVIASADQVLFTSSRTLEMVMSKYPNAWRARAAVLPHAWDMENFGPAAPQAAQPAAQPPDARRVIRHIGACYGARSPEPLFKALARMLERQPGALDGVRFEFVGPLQKIFLASAALASLPPGLVTLCGQVPYRESLRLAREADALLVIDAPSASPSVFLPSKLVEYIGARRPVWGITSPGTSADLIAEWAGSPDACAAPDDIEAITRMLRVGLASLEAGVAPVLPEDVAQRFAPQRVSDALKGHMQQAIDRSRAG</sequence>
<protein>
    <submittedName>
        <fullName evidence="1">Uncharacterized protein</fullName>
    </submittedName>
</protein>
<dbReference type="RefSeq" id="WP_099881600.1">
    <property type="nucleotide sequence ID" value="NZ_CP024608.1"/>
</dbReference>
<name>A0A2D2DU59_9BURK</name>
<dbReference type="Gene3D" id="3.40.50.2000">
    <property type="entry name" value="Glycogen Phosphorylase B"/>
    <property type="match status" value="2"/>
</dbReference>
<dbReference type="AlphaFoldDB" id="A0A2D2DU59"/>
<evidence type="ECO:0000313" key="2">
    <source>
        <dbReference type="Proteomes" id="UP000229897"/>
    </source>
</evidence>
<keyword evidence="2" id="KW-1185">Reference proteome</keyword>
<dbReference type="SUPFAM" id="SSF53756">
    <property type="entry name" value="UDP-Glycosyltransferase/glycogen phosphorylase"/>
    <property type="match status" value="1"/>
</dbReference>
<proteinExistence type="predicted"/>
<dbReference type="Proteomes" id="UP000229897">
    <property type="component" value="Chromosome"/>
</dbReference>
<organism evidence="1 2">
    <name type="scientific">Massilia violaceinigra</name>
    <dbReference type="NCBI Taxonomy" id="2045208"/>
    <lineage>
        <taxon>Bacteria</taxon>
        <taxon>Pseudomonadati</taxon>
        <taxon>Pseudomonadota</taxon>
        <taxon>Betaproteobacteria</taxon>
        <taxon>Burkholderiales</taxon>
        <taxon>Oxalobacteraceae</taxon>
        <taxon>Telluria group</taxon>
        <taxon>Massilia</taxon>
    </lineage>
</organism>
<accession>A0A2D2DU59</accession>
<dbReference type="OrthoDB" id="9794575at2"/>
<dbReference type="KEGG" id="mass:CR152_31330"/>
<gene>
    <name evidence="1" type="ORF">CR152_31330</name>
</gene>
<evidence type="ECO:0000313" key="1">
    <source>
        <dbReference type="EMBL" id="ATQ78508.1"/>
    </source>
</evidence>
<dbReference type="EMBL" id="CP024608">
    <property type="protein sequence ID" value="ATQ78508.1"/>
    <property type="molecule type" value="Genomic_DNA"/>
</dbReference>
<reference evidence="1" key="1">
    <citation type="submission" date="2017-10" db="EMBL/GenBank/DDBJ databases">
        <title>Massilia psychrophilum sp. nov., a novel purple-pigmented bacterium isolated from Tianshan glacier, Xinjiang Municipality, China.</title>
        <authorList>
            <person name="Wang H."/>
        </authorList>
    </citation>
    <scope>NUCLEOTIDE SEQUENCE [LARGE SCALE GENOMIC DNA]</scope>
    <source>
        <strain evidence="1">B2</strain>
    </source>
</reference>